<dbReference type="AlphaFoldDB" id="A0A7T2S5J3"/>
<dbReference type="EMBL" id="CP065668">
    <property type="protein sequence ID" value="QPS09188.1"/>
    <property type="molecule type" value="Genomic_DNA"/>
</dbReference>
<protein>
    <submittedName>
        <fullName evidence="1">Uncharacterized protein</fullName>
    </submittedName>
</protein>
<name>A0A7T2S5J3_DELAC</name>
<dbReference type="Proteomes" id="UP000594778">
    <property type="component" value="Chromosome"/>
</dbReference>
<organism evidence="1 2">
    <name type="scientific">Delftia acidovorans</name>
    <name type="common">Pseudomonas acidovorans</name>
    <name type="synonym">Comamonas acidovorans</name>
    <dbReference type="NCBI Taxonomy" id="80866"/>
    <lineage>
        <taxon>Bacteria</taxon>
        <taxon>Pseudomonadati</taxon>
        <taxon>Pseudomonadota</taxon>
        <taxon>Betaproteobacteria</taxon>
        <taxon>Burkholderiales</taxon>
        <taxon>Comamonadaceae</taxon>
        <taxon>Delftia</taxon>
    </lineage>
</organism>
<evidence type="ECO:0000313" key="2">
    <source>
        <dbReference type="Proteomes" id="UP000594778"/>
    </source>
</evidence>
<dbReference type="RefSeq" id="WP_183021405.1">
    <property type="nucleotide sequence ID" value="NZ_CP065668.1"/>
</dbReference>
<proteinExistence type="predicted"/>
<sequence length="221" mass="25330">MILENPEIKSYLAELRQEFETLPKLDWYDEYLKISSNVDEWKFSSGDYFFPIPYSEESNGSPSARLMKRSYKNVDQARWLGKYCAGFLAGKHLVTVMPSEPNMEALDACLFSAKNPGVIEFKYINCKFIDTPSKRKSKVAGMHRWIDLKDNNKLHLGVGERGACFIFLYKYSSDQPIMAQGYTSLELSGGIPDFFRYFHYDNEGNLNKVTSSASLIWSKAS</sequence>
<accession>A0A7T2S5J3</accession>
<gene>
    <name evidence="1" type="ORF">I6G66_03885</name>
</gene>
<reference evidence="1 2" key="1">
    <citation type="submission" date="2020-12" db="EMBL/GenBank/DDBJ databases">
        <title>FDA dAtabase for Regulatory Grade micrObial Sequences (FDA-ARGOS): Supporting development and validation of Infectious Disease Dx tests.</title>
        <authorList>
            <person name="Sproer C."/>
            <person name="Gronow S."/>
            <person name="Severitt S."/>
            <person name="Schroder I."/>
            <person name="Tallon L."/>
            <person name="Sadzewicz L."/>
            <person name="Zhao X."/>
            <person name="Boylan J."/>
            <person name="Ott S."/>
            <person name="Bowen H."/>
            <person name="Vavikolanu K."/>
            <person name="Mehta A."/>
            <person name="Aluvathingal J."/>
            <person name="Nadendla S."/>
            <person name="Lowell S."/>
            <person name="Myers T."/>
            <person name="Yan Y."/>
            <person name="Sichtig H."/>
        </authorList>
    </citation>
    <scope>NUCLEOTIDE SEQUENCE [LARGE SCALE GENOMIC DNA]</scope>
    <source>
        <strain evidence="1 2">FDAARGOS_909</strain>
    </source>
</reference>
<evidence type="ECO:0000313" key="1">
    <source>
        <dbReference type="EMBL" id="QPS09188.1"/>
    </source>
</evidence>